<dbReference type="RefSeq" id="WP_146357869.1">
    <property type="nucleotide sequence ID" value="NZ_VOIR01000017.1"/>
</dbReference>
<dbReference type="AlphaFoldDB" id="A0A5M8Q7T8"/>
<dbReference type="Gene3D" id="3.40.960.10">
    <property type="entry name" value="VSR Endonuclease"/>
    <property type="match status" value="1"/>
</dbReference>
<organism evidence="1 2">
    <name type="scientific">Agrococcus sediminis</name>
    <dbReference type="NCBI Taxonomy" id="2599924"/>
    <lineage>
        <taxon>Bacteria</taxon>
        <taxon>Bacillati</taxon>
        <taxon>Actinomycetota</taxon>
        <taxon>Actinomycetes</taxon>
        <taxon>Micrococcales</taxon>
        <taxon>Microbacteriaceae</taxon>
        <taxon>Agrococcus</taxon>
    </lineage>
</organism>
<name>A0A5M8Q7T8_9MICO</name>
<accession>A0A5M8Q7T8</accession>
<dbReference type="SUPFAM" id="SSF52980">
    <property type="entry name" value="Restriction endonuclease-like"/>
    <property type="match status" value="1"/>
</dbReference>
<comment type="caution">
    <text evidence="1">The sequence shown here is derived from an EMBL/GenBank/DDBJ whole genome shotgun (WGS) entry which is preliminary data.</text>
</comment>
<sequence length="236" mass="26076">MARSGCVSCLTALGHHGAWLPRGSALRCRLADGQRDRVAGALKGCRPFGANPAVARAIDDVETAFRCALRCAGAEDLVAVADSLVHRRIATLEQLRAWATGAPASRRRLLDLVGAAAESGTESMVRVRLRGLRIRCRTQVVLWRGRRVDLLVGDRLIIGCDSVEHHTDRDAYQRDRRHDRIHVSQGYLVVRLTWQQIHDEWPAIEQDLLAIVRRGDHRWRGARSIGQSGASAPHAG</sequence>
<dbReference type="EMBL" id="VOIR01000017">
    <property type="protein sequence ID" value="KAA6430890.1"/>
    <property type="molecule type" value="Genomic_DNA"/>
</dbReference>
<evidence type="ECO:0000313" key="2">
    <source>
        <dbReference type="Proteomes" id="UP000323221"/>
    </source>
</evidence>
<evidence type="ECO:0008006" key="3">
    <source>
        <dbReference type="Google" id="ProtNLM"/>
    </source>
</evidence>
<protein>
    <recommendedName>
        <fullName evidence="3">DUF559 domain-containing protein</fullName>
    </recommendedName>
</protein>
<gene>
    <name evidence="1" type="ORF">FQ330_12005</name>
</gene>
<dbReference type="OrthoDB" id="2594539at2"/>
<keyword evidence="2" id="KW-1185">Reference proteome</keyword>
<proteinExistence type="predicted"/>
<dbReference type="Proteomes" id="UP000323221">
    <property type="component" value="Unassembled WGS sequence"/>
</dbReference>
<evidence type="ECO:0000313" key="1">
    <source>
        <dbReference type="EMBL" id="KAA6430890.1"/>
    </source>
</evidence>
<dbReference type="InterPro" id="IPR011335">
    <property type="entry name" value="Restrct_endonuc-II-like"/>
</dbReference>
<reference evidence="1 2" key="1">
    <citation type="submission" date="2019-08" db="EMBL/GenBank/DDBJ databases">
        <title>Agrococcus lahaulensis sp. nov., isolated from a cold desert of the Indian Himalayas.</title>
        <authorList>
            <person name="Qu J.H."/>
        </authorList>
    </citation>
    <scope>NUCLEOTIDE SEQUENCE [LARGE SCALE GENOMIC DNA]</scope>
    <source>
        <strain evidence="1 2">NS18</strain>
    </source>
</reference>